<dbReference type="SUPFAM" id="SSF51735">
    <property type="entry name" value="NAD(P)-binding Rossmann-fold domains"/>
    <property type="match status" value="1"/>
</dbReference>
<keyword evidence="1" id="KW-0560">Oxidoreductase</keyword>
<dbReference type="CDD" id="cd05227">
    <property type="entry name" value="AR_SDR_e"/>
    <property type="match status" value="1"/>
</dbReference>
<evidence type="ECO:0000313" key="5">
    <source>
        <dbReference type="Proteomes" id="UP000076761"/>
    </source>
</evidence>
<dbReference type="InterPro" id="IPR050425">
    <property type="entry name" value="NAD(P)_dehydrat-like"/>
</dbReference>
<evidence type="ECO:0000259" key="3">
    <source>
        <dbReference type="Pfam" id="PF01073"/>
    </source>
</evidence>
<dbReference type="EMBL" id="KV425596">
    <property type="protein sequence ID" value="KZT22410.1"/>
    <property type="molecule type" value="Genomic_DNA"/>
</dbReference>
<keyword evidence="5" id="KW-1185">Reference proteome</keyword>
<evidence type="ECO:0000313" key="4">
    <source>
        <dbReference type="EMBL" id="KZT22410.1"/>
    </source>
</evidence>
<dbReference type="InterPro" id="IPR036291">
    <property type="entry name" value="NAD(P)-bd_dom_sf"/>
</dbReference>
<accession>A0A165QGQ9</accession>
<dbReference type="Pfam" id="PF01073">
    <property type="entry name" value="3Beta_HSD"/>
    <property type="match status" value="1"/>
</dbReference>
<dbReference type="OrthoDB" id="2735536at2759"/>
<dbReference type="PANTHER" id="PTHR10366">
    <property type="entry name" value="NAD DEPENDENT EPIMERASE/DEHYDRATASE"/>
    <property type="match status" value="1"/>
</dbReference>
<organism evidence="4 5">
    <name type="scientific">Neolentinus lepideus HHB14362 ss-1</name>
    <dbReference type="NCBI Taxonomy" id="1314782"/>
    <lineage>
        <taxon>Eukaryota</taxon>
        <taxon>Fungi</taxon>
        <taxon>Dikarya</taxon>
        <taxon>Basidiomycota</taxon>
        <taxon>Agaricomycotina</taxon>
        <taxon>Agaricomycetes</taxon>
        <taxon>Gloeophyllales</taxon>
        <taxon>Gloeophyllaceae</taxon>
        <taxon>Neolentinus</taxon>
    </lineage>
</organism>
<dbReference type="Gene3D" id="3.40.50.720">
    <property type="entry name" value="NAD(P)-binding Rossmann-like Domain"/>
    <property type="match status" value="1"/>
</dbReference>
<dbReference type="Proteomes" id="UP000076761">
    <property type="component" value="Unassembled WGS sequence"/>
</dbReference>
<feature type="domain" description="3-beta hydroxysteroid dehydrogenase/isomerase" evidence="3">
    <location>
        <begin position="7"/>
        <end position="202"/>
    </location>
</feature>
<reference evidence="4 5" key="1">
    <citation type="journal article" date="2016" name="Mol. Biol. Evol.">
        <title>Comparative Genomics of Early-Diverging Mushroom-Forming Fungi Provides Insights into the Origins of Lignocellulose Decay Capabilities.</title>
        <authorList>
            <person name="Nagy L.G."/>
            <person name="Riley R."/>
            <person name="Tritt A."/>
            <person name="Adam C."/>
            <person name="Daum C."/>
            <person name="Floudas D."/>
            <person name="Sun H."/>
            <person name="Yadav J.S."/>
            <person name="Pangilinan J."/>
            <person name="Larsson K.H."/>
            <person name="Matsuura K."/>
            <person name="Barry K."/>
            <person name="Labutti K."/>
            <person name="Kuo R."/>
            <person name="Ohm R.A."/>
            <person name="Bhattacharya S.S."/>
            <person name="Shirouzu T."/>
            <person name="Yoshinaga Y."/>
            <person name="Martin F.M."/>
            <person name="Grigoriev I.V."/>
            <person name="Hibbett D.S."/>
        </authorList>
    </citation>
    <scope>NUCLEOTIDE SEQUENCE [LARGE SCALE GENOMIC DNA]</scope>
    <source>
        <strain evidence="4 5">HHB14362 ss-1</strain>
    </source>
</reference>
<evidence type="ECO:0000256" key="1">
    <source>
        <dbReference type="ARBA" id="ARBA00023002"/>
    </source>
</evidence>
<comment type="similarity">
    <text evidence="2">Belongs to the NAD(P)-dependent epimerase/dehydratase family. Dihydroflavonol-4-reductase subfamily.</text>
</comment>
<sequence>MSKGLVLVTGLTGFVATSTALAFFEAGYSVRGTVRSADKADVWILVFPQYKDRFEFAIVEDMTKPNAFDEAVNGVDIIAHIASPTHWNPKDNEQDILLPAINGTKNIVNATKLEPKIKRVVFTSSFAAVVDARNPPPAGKVYTPNDWNPITYEEGKASAEPRWAYQASKALAEKTFWDFQKTEKPSWSGSVIAPIATYGPPQQPVKDLKGINMSNQYFLAMANSTFKQGVPAIGFPYCVDVRDVALAHVKAVELDVAKGQRYLLVGSPYKPEQLVDILVRNFPMLKDKLPEVDISTVDITPPFGIDTSKTTSELGIQFIPLEKSVVDTVSKLLELAVQFGAI</sequence>
<evidence type="ECO:0000256" key="2">
    <source>
        <dbReference type="ARBA" id="ARBA00023445"/>
    </source>
</evidence>
<dbReference type="InParanoid" id="A0A165QGQ9"/>
<dbReference type="PANTHER" id="PTHR10366:SF564">
    <property type="entry name" value="STEROL-4-ALPHA-CARBOXYLATE 3-DEHYDROGENASE, DECARBOXYLATING"/>
    <property type="match status" value="1"/>
</dbReference>
<gene>
    <name evidence="4" type="ORF">NEOLEDRAFT_1097840</name>
</gene>
<dbReference type="GO" id="GO:0006694">
    <property type="term" value="P:steroid biosynthetic process"/>
    <property type="evidence" value="ECO:0007669"/>
    <property type="project" value="InterPro"/>
</dbReference>
<name>A0A165QGQ9_9AGAM</name>
<protein>
    <submittedName>
        <fullName evidence="4">NAD-P-binding protein</fullName>
    </submittedName>
</protein>
<dbReference type="FunCoup" id="A0A165QGQ9">
    <property type="interactions" value="64"/>
</dbReference>
<dbReference type="InterPro" id="IPR002225">
    <property type="entry name" value="3Beta_OHSteriod_DH/Estase"/>
</dbReference>
<dbReference type="AlphaFoldDB" id="A0A165QGQ9"/>
<dbReference type="STRING" id="1314782.A0A165QGQ9"/>
<proteinExistence type="inferred from homology"/>
<dbReference type="GO" id="GO:0016616">
    <property type="term" value="F:oxidoreductase activity, acting on the CH-OH group of donors, NAD or NADP as acceptor"/>
    <property type="evidence" value="ECO:0007669"/>
    <property type="project" value="InterPro"/>
</dbReference>